<keyword evidence="1" id="KW-0472">Membrane</keyword>
<sequence length="107" mass="11965">MDLVSELIVLITIVILFNTILAVSKNLIKYTGKFGVRILILVIVSLIMSVTFMISIFLVDYLKLIVSSVPIEYMLVSALIVRFVTIASQNAMIKYGLKKGIITKKEI</sequence>
<comment type="caution">
    <text evidence="2">The sequence shown here is derived from an EMBL/GenBank/DDBJ whole genome shotgun (WGS) entry which is preliminary data.</text>
</comment>
<keyword evidence="1" id="KW-0812">Transmembrane</keyword>
<evidence type="ECO:0000313" key="3">
    <source>
        <dbReference type="Proteomes" id="UP000564425"/>
    </source>
</evidence>
<dbReference type="EMBL" id="JACDUH010000001">
    <property type="protein sequence ID" value="MBA2851215.1"/>
    <property type="molecule type" value="Genomic_DNA"/>
</dbReference>
<dbReference type="AlphaFoldDB" id="A0A7J9NV64"/>
<keyword evidence="1" id="KW-1133">Transmembrane helix</keyword>
<feature type="transmembrane region" description="Helical" evidence="1">
    <location>
        <begin position="64"/>
        <end position="84"/>
    </location>
</feature>
<name>A0A7J9NV64_METMI</name>
<accession>A0A7J9NV64</accession>
<organism evidence="2 3">
    <name type="scientific">Methanococcus maripaludis</name>
    <name type="common">Methanococcus deltae</name>
    <dbReference type="NCBI Taxonomy" id="39152"/>
    <lineage>
        <taxon>Archaea</taxon>
        <taxon>Methanobacteriati</taxon>
        <taxon>Methanobacteriota</taxon>
        <taxon>Methanomada group</taxon>
        <taxon>Methanococci</taxon>
        <taxon>Methanococcales</taxon>
        <taxon>Methanococcaceae</taxon>
        <taxon>Methanococcus</taxon>
    </lineage>
</organism>
<gene>
    <name evidence="2" type="ORF">HNP86_001346</name>
</gene>
<reference evidence="2 3" key="1">
    <citation type="submission" date="2020-07" db="EMBL/GenBank/DDBJ databases">
        <title>Genomic Encyclopedia of Type Strains, Phase IV (KMG-V): Genome sequencing to study the core and pangenomes of soil and plant-associated prokaryotes.</title>
        <authorList>
            <person name="Whitman W."/>
        </authorList>
    </citation>
    <scope>NUCLEOTIDE SEQUENCE [LARGE SCALE GENOMIC DNA]</scope>
    <source>
        <strain evidence="2 3">A1</strain>
    </source>
</reference>
<feature type="transmembrane region" description="Helical" evidence="1">
    <location>
        <begin position="36"/>
        <end position="58"/>
    </location>
</feature>
<dbReference type="RefSeq" id="WP_181501095.1">
    <property type="nucleotide sequence ID" value="NZ_JACDUH010000001.1"/>
</dbReference>
<evidence type="ECO:0000256" key="1">
    <source>
        <dbReference type="SAM" id="Phobius"/>
    </source>
</evidence>
<proteinExistence type="predicted"/>
<dbReference type="Proteomes" id="UP000564425">
    <property type="component" value="Unassembled WGS sequence"/>
</dbReference>
<protein>
    <submittedName>
        <fullName evidence="2">Uncharacterized protein</fullName>
    </submittedName>
</protein>
<feature type="transmembrane region" description="Helical" evidence="1">
    <location>
        <begin position="6"/>
        <end position="24"/>
    </location>
</feature>
<evidence type="ECO:0000313" key="2">
    <source>
        <dbReference type="EMBL" id="MBA2851215.1"/>
    </source>
</evidence>